<evidence type="ECO:0000259" key="3">
    <source>
        <dbReference type="Pfam" id="PF00464"/>
    </source>
</evidence>
<dbReference type="InterPro" id="IPR015422">
    <property type="entry name" value="PyrdxlP-dep_Trfase_small"/>
</dbReference>
<accession>A0A382YD10</accession>
<proteinExistence type="predicted"/>
<evidence type="ECO:0000256" key="1">
    <source>
        <dbReference type="ARBA" id="ARBA00001933"/>
    </source>
</evidence>
<dbReference type="InterPro" id="IPR015424">
    <property type="entry name" value="PyrdxlP-dep_Trfase"/>
</dbReference>
<dbReference type="EMBL" id="UINC01174837">
    <property type="protein sequence ID" value="SVD81163.1"/>
    <property type="molecule type" value="Genomic_DNA"/>
</dbReference>
<dbReference type="InterPro" id="IPR049943">
    <property type="entry name" value="Ser_HO-MeTrfase-like"/>
</dbReference>
<evidence type="ECO:0000313" key="4">
    <source>
        <dbReference type="EMBL" id="SVD81163.1"/>
    </source>
</evidence>
<gene>
    <name evidence="4" type="ORF">METZ01_LOCUS434017</name>
</gene>
<reference evidence="4" key="1">
    <citation type="submission" date="2018-05" db="EMBL/GenBank/DDBJ databases">
        <authorList>
            <person name="Lanie J.A."/>
            <person name="Ng W.-L."/>
            <person name="Kazmierczak K.M."/>
            <person name="Andrzejewski T.M."/>
            <person name="Davidsen T.M."/>
            <person name="Wayne K.J."/>
            <person name="Tettelin H."/>
            <person name="Glass J.I."/>
            <person name="Rusch D."/>
            <person name="Podicherti R."/>
            <person name="Tsui H.-C.T."/>
            <person name="Winkler M.E."/>
        </authorList>
    </citation>
    <scope>NUCLEOTIDE SEQUENCE</scope>
</reference>
<comment type="cofactor">
    <cofactor evidence="1">
        <name>pyridoxal 5'-phosphate</name>
        <dbReference type="ChEBI" id="CHEBI:597326"/>
    </cofactor>
</comment>
<protein>
    <recommendedName>
        <fullName evidence="3">Serine hydroxymethyltransferase-like domain-containing protein</fullName>
    </recommendedName>
</protein>
<organism evidence="4">
    <name type="scientific">marine metagenome</name>
    <dbReference type="NCBI Taxonomy" id="408172"/>
    <lineage>
        <taxon>unclassified sequences</taxon>
        <taxon>metagenomes</taxon>
        <taxon>ecological metagenomes</taxon>
    </lineage>
</organism>
<evidence type="ECO:0000256" key="2">
    <source>
        <dbReference type="ARBA" id="ARBA00022898"/>
    </source>
</evidence>
<dbReference type="GO" id="GO:0030170">
    <property type="term" value="F:pyridoxal phosphate binding"/>
    <property type="evidence" value="ECO:0007669"/>
    <property type="project" value="TreeGrafter"/>
</dbReference>
<dbReference type="GO" id="GO:0005829">
    <property type="term" value="C:cytosol"/>
    <property type="evidence" value="ECO:0007669"/>
    <property type="project" value="TreeGrafter"/>
</dbReference>
<sequence>MAVALKEADTAEFRAYAQAIVDNAKALGQALVERGFGVVSGGTDNHLLLVDMTNKGVTGNQMSKALDAAGIVCNYNLVPGDPRSARRPSGIRLGTPSITSRGFGGDQMIQLADWMDEIAQIRADESIDRDARREAYRRVAGEVRDLCDRFPAPGLDIA</sequence>
<dbReference type="PANTHER" id="PTHR11680:SF35">
    <property type="entry name" value="SERINE HYDROXYMETHYLTRANSFERASE 1"/>
    <property type="match status" value="1"/>
</dbReference>
<dbReference type="GO" id="GO:0046653">
    <property type="term" value="P:tetrahydrofolate metabolic process"/>
    <property type="evidence" value="ECO:0007669"/>
    <property type="project" value="TreeGrafter"/>
</dbReference>
<dbReference type="Gene3D" id="3.90.1150.10">
    <property type="entry name" value="Aspartate Aminotransferase, domain 1"/>
    <property type="match status" value="1"/>
</dbReference>
<feature type="domain" description="Serine hydroxymethyltransferase-like" evidence="3">
    <location>
        <begin position="1"/>
        <end position="115"/>
    </location>
</feature>
<dbReference type="Pfam" id="PF00464">
    <property type="entry name" value="SHMT"/>
    <property type="match status" value="1"/>
</dbReference>
<dbReference type="PANTHER" id="PTHR11680">
    <property type="entry name" value="SERINE HYDROXYMETHYLTRANSFERASE"/>
    <property type="match status" value="1"/>
</dbReference>
<dbReference type="GO" id="GO:0019264">
    <property type="term" value="P:glycine biosynthetic process from serine"/>
    <property type="evidence" value="ECO:0007669"/>
    <property type="project" value="TreeGrafter"/>
</dbReference>
<keyword evidence="2" id="KW-0663">Pyridoxal phosphate</keyword>
<dbReference type="InterPro" id="IPR039429">
    <property type="entry name" value="SHMT-like_dom"/>
</dbReference>
<dbReference type="GO" id="GO:0004372">
    <property type="term" value="F:glycine hydroxymethyltransferase activity"/>
    <property type="evidence" value="ECO:0007669"/>
    <property type="project" value="TreeGrafter"/>
</dbReference>
<dbReference type="AlphaFoldDB" id="A0A382YD10"/>
<dbReference type="SUPFAM" id="SSF53383">
    <property type="entry name" value="PLP-dependent transferases"/>
    <property type="match status" value="1"/>
</dbReference>
<name>A0A382YD10_9ZZZZ</name>